<name>A0A1I2XIN5_9RHOB</name>
<accession>A0A1I2XIN5</accession>
<reference evidence="1 2" key="1">
    <citation type="submission" date="2016-10" db="EMBL/GenBank/DDBJ databases">
        <authorList>
            <person name="de Groot N.N."/>
        </authorList>
    </citation>
    <scope>NUCLEOTIDE SEQUENCE [LARGE SCALE GENOMIC DNA]</scope>
    <source>
        <strain evidence="1 2">DSM 8537</strain>
    </source>
</reference>
<organism evidence="1 2">
    <name type="scientific">Paracoccus aminovorans</name>
    <dbReference type="NCBI Taxonomy" id="34004"/>
    <lineage>
        <taxon>Bacteria</taxon>
        <taxon>Pseudomonadati</taxon>
        <taxon>Pseudomonadota</taxon>
        <taxon>Alphaproteobacteria</taxon>
        <taxon>Rhodobacterales</taxon>
        <taxon>Paracoccaceae</taxon>
        <taxon>Paracoccus</taxon>
    </lineage>
</organism>
<protein>
    <submittedName>
        <fullName evidence="1">Uncharacterized protein</fullName>
    </submittedName>
</protein>
<gene>
    <name evidence="1" type="ORF">SAMN04488021_101335</name>
</gene>
<evidence type="ECO:0000313" key="2">
    <source>
        <dbReference type="Proteomes" id="UP000183635"/>
    </source>
</evidence>
<dbReference type="EMBL" id="FOPU01000001">
    <property type="protein sequence ID" value="SFH12937.1"/>
    <property type="molecule type" value="Genomic_DNA"/>
</dbReference>
<keyword evidence="2" id="KW-1185">Reference proteome</keyword>
<evidence type="ECO:0000313" key="1">
    <source>
        <dbReference type="EMBL" id="SFH12937.1"/>
    </source>
</evidence>
<sequence length="59" mass="7010">MKNPWMSAWLSVANGLIAPARGQIMAEMQKSQRQMMLDWQRLWMESCLALWFPGGRWKR</sequence>
<dbReference type="AlphaFoldDB" id="A0A1I2XIN5"/>
<proteinExistence type="predicted"/>
<dbReference type="OrthoDB" id="8456397at2"/>
<dbReference type="RefSeq" id="WP_074965970.1">
    <property type="nucleotide sequence ID" value="NZ_CBCRYP010000002.1"/>
</dbReference>
<dbReference type="Proteomes" id="UP000183635">
    <property type="component" value="Unassembled WGS sequence"/>
</dbReference>